<name>A0A0G0D061_9BACT</name>
<protein>
    <submittedName>
        <fullName evidence="2">Uncharacterized protein</fullName>
    </submittedName>
</protein>
<evidence type="ECO:0000256" key="1">
    <source>
        <dbReference type="SAM" id="Phobius"/>
    </source>
</evidence>
<keyword evidence="1" id="KW-1133">Transmembrane helix</keyword>
<dbReference type="Proteomes" id="UP000034798">
    <property type="component" value="Unassembled WGS sequence"/>
</dbReference>
<keyword evidence="1" id="KW-0472">Membrane</keyword>
<proteinExistence type="predicted"/>
<feature type="transmembrane region" description="Helical" evidence="1">
    <location>
        <begin position="189"/>
        <end position="210"/>
    </location>
</feature>
<dbReference type="EMBL" id="LBQZ01000043">
    <property type="protein sequence ID" value="KKP87639.1"/>
    <property type="molecule type" value="Genomic_DNA"/>
</dbReference>
<comment type="caution">
    <text evidence="2">The sequence shown here is derived from an EMBL/GenBank/DDBJ whole genome shotgun (WGS) entry which is preliminary data.</text>
</comment>
<evidence type="ECO:0000313" key="3">
    <source>
        <dbReference type="Proteomes" id="UP000034798"/>
    </source>
</evidence>
<organism evidence="2 3">
    <name type="scientific">Candidatus Nomurabacteria bacterium GW2011_GWC2_35_8</name>
    <dbReference type="NCBI Taxonomy" id="1618752"/>
    <lineage>
        <taxon>Bacteria</taxon>
        <taxon>Candidatus Nomuraibacteriota</taxon>
    </lineage>
</organism>
<keyword evidence="1" id="KW-0812">Transmembrane</keyword>
<sequence>MLRIGDYKKITSDRNLFNQIVYTPISDAIKLLNERQKDPELISRVKKLLHGNIPKVFRDNKCGIMARQLATPNFENKRFISLAKENKLHPVFVEYFDDKFTSNNKYKHSLGQLHIQNKIDKNGNRVVEKVTIIDFNKSNGKKLKEIKTLWGESLIDFHKKLFDLHELEDFSFFEETSWYEKKDEKPIDFYINFFLLVTCFGILFENFLLLKEDIEGEFTKDVILPALEKVINLTGVKPLIVPVEAMDLETDDFWYYHLPIIKKGIK</sequence>
<evidence type="ECO:0000313" key="2">
    <source>
        <dbReference type="EMBL" id="KKP87639.1"/>
    </source>
</evidence>
<dbReference type="AlphaFoldDB" id="A0A0G0D061"/>
<reference evidence="2 3" key="1">
    <citation type="journal article" date="2015" name="Nature">
        <title>rRNA introns, odd ribosomes, and small enigmatic genomes across a large radiation of phyla.</title>
        <authorList>
            <person name="Brown C.T."/>
            <person name="Hug L.A."/>
            <person name="Thomas B.C."/>
            <person name="Sharon I."/>
            <person name="Castelle C.J."/>
            <person name="Singh A."/>
            <person name="Wilkins M.J."/>
            <person name="Williams K.H."/>
            <person name="Banfield J.F."/>
        </authorList>
    </citation>
    <scope>NUCLEOTIDE SEQUENCE [LARGE SCALE GENOMIC DNA]</scope>
</reference>
<gene>
    <name evidence="2" type="ORF">UR91_C0043G0006</name>
</gene>
<accession>A0A0G0D061</accession>